<feature type="compositionally biased region" description="Low complexity" evidence="1">
    <location>
        <begin position="29"/>
        <end position="39"/>
    </location>
</feature>
<dbReference type="RefSeq" id="WP_012552238.1">
    <property type="nucleotide sequence ID" value="NC_011313.1"/>
</dbReference>
<reference evidence="3 4" key="1">
    <citation type="journal article" date="2008" name="BMC Genomics">
        <title>The genome sequence of the fish pathogen Aliivibrio salmonicida strain LFI1238 shows extensive evidence of gene decay.</title>
        <authorList>
            <person name="Hjerde E."/>
            <person name="Lorentzen M.S."/>
            <person name="Holden M.T."/>
            <person name="Seeger K."/>
            <person name="Paulsen S."/>
            <person name="Bason N."/>
            <person name="Churcher C."/>
            <person name="Harris D."/>
            <person name="Norbertczak H."/>
            <person name="Quail M.A."/>
            <person name="Sanders S."/>
            <person name="Thurston S."/>
            <person name="Parkhill J."/>
            <person name="Willassen N.P."/>
            <person name="Thomson N.R."/>
        </authorList>
    </citation>
    <scope>NUCLEOTIDE SEQUENCE [LARGE SCALE GENOMIC DNA]</scope>
    <source>
        <strain evidence="3 4">LFI1238</strain>
    </source>
</reference>
<keyword evidence="4" id="KW-1185">Reference proteome</keyword>
<dbReference type="EMBL" id="FM178380">
    <property type="protein sequence ID" value="CAQ81755.1"/>
    <property type="molecule type" value="Genomic_DNA"/>
</dbReference>
<feature type="compositionally biased region" description="Polar residues" evidence="1">
    <location>
        <begin position="40"/>
        <end position="56"/>
    </location>
</feature>
<evidence type="ECO:0000256" key="1">
    <source>
        <dbReference type="SAM" id="MobiDB-lite"/>
    </source>
</evidence>
<gene>
    <name evidence="3" type="ordered locus">VSAL_II1001</name>
</gene>
<dbReference type="Proteomes" id="UP000001730">
    <property type="component" value="Chromosome 2"/>
</dbReference>
<protein>
    <submittedName>
        <fullName evidence="3">Lipoprotein</fullName>
    </submittedName>
</protein>
<keyword evidence="3" id="KW-0449">Lipoprotein</keyword>
<evidence type="ECO:0000256" key="2">
    <source>
        <dbReference type="SAM" id="SignalP"/>
    </source>
</evidence>
<sequence>MKNINLLLSIATLTFLSACDSGGGGGSSSGSSTPDSTPSNISATPETQVGVSTSELSAPEGFSFSTEREVSFNLSVASSQSDRGFMSIYTEFNEGIVDHTSQIILTPMNDTTEFTTNVMLPNHVDKIWVEVWYPSALGNEIKTSVDIVDNTVNAIL</sequence>
<evidence type="ECO:0000313" key="4">
    <source>
        <dbReference type="Proteomes" id="UP000001730"/>
    </source>
</evidence>
<keyword evidence="2" id="KW-0732">Signal</keyword>
<feature type="signal peptide" evidence="2">
    <location>
        <begin position="1"/>
        <end position="18"/>
    </location>
</feature>
<accession>B6ESR0</accession>
<dbReference type="KEGG" id="vsa:VSAL_II1001"/>
<feature type="chain" id="PRO_5002842573" evidence="2">
    <location>
        <begin position="19"/>
        <end position="156"/>
    </location>
</feature>
<feature type="region of interest" description="Disordered" evidence="1">
    <location>
        <begin position="23"/>
        <end position="58"/>
    </location>
</feature>
<evidence type="ECO:0000313" key="3">
    <source>
        <dbReference type="EMBL" id="CAQ81755.1"/>
    </source>
</evidence>
<dbReference type="eggNOG" id="ENOG5033IWT">
    <property type="taxonomic scope" value="Bacteria"/>
</dbReference>
<name>B6ESR0_ALISL</name>
<organism evidence="3 4">
    <name type="scientific">Aliivibrio salmonicida (strain LFI1238)</name>
    <name type="common">Vibrio salmonicida (strain LFI1238)</name>
    <dbReference type="NCBI Taxonomy" id="316275"/>
    <lineage>
        <taxon>Bacteria</taxon>
        <taxon>Pseudomonadati</taxon>
        <taxon>Pseudomonadota</taxon>
        <taxon>Gammaproteobacteria</taxon>
        <taxon>Vibrionales</taxon>
        <taxon>Vibrionaceae</taxon>
        <taxon>Aliivibrio</taxon>
    </lineage>
</organism>
<dbReference type="HOGENOM" id="CLU_1748899_0_0_6"/>
<proteinExistence type="predicted"/>
<dbReference type="PROSITE" id="PS51257">
    <property type="entry name" value="PROKAR_LIPOPROTEIN"/>
    <property type="match status" value="1"/>
</dbReference>
<dbReference type="AlphaFoldDB" id="B6ESR0"/>